<sequence>MLTLEGINWLAVLAGGFIYFFVGALWYSPLIAGKAWMAEMNLTPEDLEGTDPKPLMLKSFLAAIVLSAGLALTLNIGSLQLAGWQDGLILGAFLSVFIAGAGTVPNYVYESRTVRHFLIHSGNLTVSMMAIGALIAEWR</sequence>
<comment type="caution">
    <text evidence="2">The sequence shown here is derived from an EMBL/GenBank/DDBJ whole genome shotgun (WGS) entry which is preliminary data.</text>
</comment>
<keyword evidence="1" id="KW-0472">Membrane</keyword>
<evidence type="ECO:0000313" key="3">
    <source>
        <dbReference type="Proteomes" id="UP000271227"/>
    </source>
</evidence>
<feature type="transmembrane region" description="Helical" evidence="1">
    <location>
        <begin position="116"/>
        <end position="136"/>
    </location>
</feature>
<reference evidence="2 3" key="1">
    <citation type="submission" date="2018-10" db="EMBL/GenBank/DDBJ databases">
        <title>Genomic Encyclopedia of Archaeal and Bacterial Type Strains, Phase II (KMG-II): from individual species to whole genera.</title>
        <authorList>
            <person name="Goeker M."/>
        </authorList>
    </citation>
    <scope>NUCLEOTIDE SEQUENCE [LARGE SCALE GENOMIC DNA]</scope>
    <source>
        <strain evidence="2 3">DSM 25217</strain>
    </source>
</reference>
<dbReference type="AlphaFoldDB" id="A0A3M0CHJ1"/>
<keyword evidence="1" id="KW-0812">Transmembrane</keyword>
<protein>
    <submittedName>
        <fullName evidence="2">Uncharacterized protein DUF1761</fullName>
    </submittedName>
</protein>
<feature type="transmembrane region" description="Helical" evidence="1">
    <location>
        <begin position="60"/>
        <end position="82"/>
    </location>
</feature>
<dbReference type="InterPro" id="IPR013879">
    <property type="entry name" value="DUF1761"/>
</dbReference>
<dbReference type="OrthoDB" id="344736at2"/>
<dbReference type="Proteomes" id="UP000271227">
    <property type="component" value="Unassembled WGS sequence"/>
</dbReference>
<keyword evidence="3" id="KW-1185">Reference proteome</keyword>
<accession>A0A3M0CHJ1</accession>
<keyword evidence="1" id="KW-1133">Transmembrane helix</keyword>
<dbReference type="RefSeq" id="WP_121938152.1">
    <property type="nucleotide sequence ID" value="NZ_REFR01000010.1"/>
</dbReference>
<dbReference type="Pfam" id="PF08570">
    <property type="entry name" value="DUF1761"/>
    <property type="match status" value="1"/>
</dbReference>
<evidence type="ECO:0000256" key="1">
    <source>
        <dbReference type="SAM" id="Phobius"/>
    </source>
</evidence>
<organism evidence="2 3">
    <name type="scientific">Eilatimonas milleporae</name>
    <dbReference type="NCBI Taxonomy" id="911205"/>
    <lineage>
        <taxon>Bacteria</taxon>
        <taxon>Pseudomonadati</taxon>
        <taxon>Pseudomonadota</taxon>
        <taxon>Alphaproteobacteria</taxon>
        <taxon>Kordiimonadales</taxon>
        <taxon>Kordiimonadaceae</taxon>
        <taxon>Eilatimonas</taxon>
    </lineage>
</organism>
<dbReference type="EMBL" id="REFR01000010">
    <property type="protein sequence ID" value="RMB08822.1"/>
    <property type="molecule type" value="Genomic_DNA"/>
</dbReference>
<gene>
    <name evidence="2" type="ORF">BXY39_1463</name>
</gene>
<feature type="transmembrane region" description="Helical" evidence="1">
    <location>
        <begin position="6"/>
        <end position="27"/>
    </location>
</feature>
<feature type="transmembrane region" description="Helical" evidence="1">
    <location>
        <begin position="88"/>
        <end position="109"/>
    </location>
</feature>
<proteinExistence type="predicted"/>
<name>A0A3M0CHJ1_9PROT</name>
<dbReference type="InParanoid" id="A0A3M0CHJ1"/>
<evidence type="ECO:0000313" key="2">
    <source>
        <dbReference type="EMBL" id="RMB08822.1"/>
    </source>
</evidence>